<dbReference type="AlphaFoldDB" id="A0A853BR76"/>
<dbReference type="Proteomes" id="UP000575985">
    <property type="component" value="Unassembled WGS sequence"/>
</dbReference>
<reference evidence="3 4" key="1">
    <citation type="submission" date="2020-07" db="EMBL/GenBank/DDBJ databases">
        <title>Sequencing the genomes of 1000 actinobacteria strains.</title>
        <authorList>
            <person name="Klenk H.-P."/>
        </authorList>
    </citation>
    <scope>NUCLEOTIDE SEQUENCE [LARGE SCALE GENOMIC DNA]</scope>
    <source>
        <strain evidence="3 4">DSM 45927</strain>
    </source>
</reference>
<feature type="compositionally biased region" description="Basic and acidic residues" evidence="1">
    <location>
        <begin position="213"/>
        <end position="229"/>
    </location>
</feature>
<evidence type="ECO:0000313" key="3">
    <source>
        <dbReference type="EMBL" id="NYI97898.1"/>
    </source>
</evidence>
<evidence type="ECO:0000256" key="2">
    <source>
        <dbReference type="SAM" id="Phobius"/>
    </source>
</evidence>
<keyword evidence="2" id="KW-1133">Transmembrane helix</keyword>
<keyword evidence="2" id="KW-0812">Transmembrane</keyword>
<protein>
    <submittedName>
        <fullName evidence="3">Uncharacterized protein</fullName>
    </submittedName>
</protein>
<evidence type="ECO:0000256" key="1">
    <source>
        <dbReference type="SAM" id="MobiDB-lite"/>
    </source>
</evidence>
<feature type="transmembrane region" description="Helical" evidence="2">
    <location>
        <begin position="45"/>
        <end position="66"/>
    </location>
</feature>
<gene>
    <name evidence="3" type="ORF">HNR12_004175</name>
</gene>
<keyword evidence="2" id="KW-0472">Membrane</keyword>
<proteinExistence type="predicted"/>
<feature type="region of interest" description="Disordered" evidence="1">
    <location>
        <begin position="117"/>
        <end position="235"/>
    </location>
</feature>
<keyword evidence="4" id="KW-1185">Reference proteome</keyword>
<feature type="region of interest" description="Disordered" evidence="1">
    <location>
        <begin position="1"/>
        <end position="26"/>
    </location>
</feature>
<accession>A0A853BR76</accession>
<sequence length="235" mass="25244">MADHSTDPDWPRLQESLAEARELPPGPERDLAVERATRAYARKGVVRLGVLFGLFGIPWVLVLLEARGMLPQQVRGGGLYGVGASLGGVFIGILAWIEGARQFLRMKDRREDRRIARAAAETERTASAAEAADAAAASQHSDRSATAAARAESAVRRPAGESTATPAASADPPSRPVPETPRPITAAVRTGRVDLVKHRRPKSGQPSDPRLPLSEHRRSGRRAERDGSPARRPGP</sequence>
<feature type="transmembrane region" description="Helical" evidence="2">
    <location>
        <begin position="78"/>
        <end position="97"/>
    </location>
</feature>
<dbReference type="RefSeq" id="WP_179769151.1">
    <property type="nucleotide sequence ID" value="NZ_JACCFO010000001.1"/>
</dbReference>
<feature type="compositionally biased region" description="Low complexity" evidence="1">
    <location>
        <begin position="162"/>
        <end position="172"/>
    </location>
</feature>
<evidence type="ECO:0000313" key="4">
    <source>
        <dbReference type="Proteomes" id="UP000575985"/>
    </source>
</evidence>
<feature type="compositionally biased region" description="Low complexity" evidence="1">
    <location>
        <begin position="125"/>
        <end position="152"/>
    </location>
</feature>
<name>A0A853BR76_9ACTN</name>
<organism evidence="3 4">
    <name type="scientific">Streptomonospora nanhaiensis</name>
    <dbReference type="NCBI Taxonomy" id="1323731"/>
    <lineage>
        <taxon>Bacteria</taxon>
        <taxon>Bacillati</taxon>
        <taxon>Actinomycetota</taxon>
        <taxon>Actinomycetes</taxon>
        <taxon>Streptosporangiales</taxon>
        <taxon>Nocardiopsidaceae</taxon>
        <taxon>Streptomonospora</taxon>
    </lineage>
</organism>
<dbReference type="EMBL" id="JACCFO010000001">
    <property type="protein sequence ID" value="NYI97898.1"/>
    <property type="molecule type" value="Genomic_DNA"/>
</dbReference>
<comment type="caution">
    <text evidence="3">The sequence shown here is derived from an EMBL/GenBank/DDBJ whole genome shotgun (WGS) entry which is preliminary data.</text>
</comment>